<dbReference type="InterPro" id="IPR050490">
    <property type="entry name" value="Bact_solute-bd_prot1"/>
</dbReference>
<dbReference type="Proteomes" id="UP000246018">
    <property type="component" value="Unassembled WGS sequence"/>
</dbReference>
<dbReference type="SUPFAM" id="SSF53850">
    <property type="entry name" value="Periplasmic binding protein-like II"/>
    <property type="match status" value="1"/>
</dbReference>
<dbReference type="InterPro" id="IPR006059">
    <property type="entry name" value="SBP"/>
</dbReference>
<evidence type="ECO:0000313" key="1">
    <source>
        <dbReference type="EMBL" id="PVG84557.1"/>
    </source>
</evidence>
<comment type="caution">
    <text evidence="1">The sequence shown here is derived from an EMBL/GenBank/DDBJ whole genome shotgun (WGS) entry which is preliminary data.</text>
</comment>
<reference evidence="1 2" key="1">
    <citation type="submission" date="2018-04" db="EMBL/GenBank/DDBJ databases">
        <title>Genome of Nocardioides gansuensis WSJ-1.</title>
        <authorList>
            <person name="Wu S."/>
            <person name="Wang G."/>
        </authorList>
    </citation>
    <scope>NUCLEOTIDE SEQUENCE [LARGE SCALE GENOMIC DNA]</scope>
    <source>
        <strain evidence="1 2">WSJ-1</strain>
    </source>
</reference>
<dbReference type="EMBL" id="QDGZ01000001">
    <property type="protein sequence ID" value="PVG84557.1"/>
    <property type="molecule type" value="Genomic_DNA"/>
</dbReference>
<accession>A0A2T8FFU5</accession>
<keyword evidence="2" id="KW-1185">Reference proteome</keyword>
<dbReference type="Gene3D" id="3.40.190.10">
    <property type="entry name" value="Periplasmic binding protein-like II"/>
    <property type="match status" value="1"/>
</dbReference>
<dbReference type="AlphaFoldDB" id="A0A2T8FFU5"/>
<protein>
    <submittedName>
        <fullName evidence="1">Sugar-binding protein</fullName>
    </submittedName>
</protein>
<proteinExistence type="predicted"/>
<name>A0A2T8FFU5_9ACTN</name>
<sequence length="476" mass="51956">MEALSHLGARLGTTLAAPDPTVALRQERHTVRNIATGPRRWSVPPGTRSRAARYLAAGAVATLVLGVTTACGSGEDPTASADQQELADGEALSITTFGEFGYDALIEEWNEANPDLQVEQTKVSLWDDWKNELNTLLQANDGLPDVVAIEGDFMPALVAAPDRWVDLSQDEVEGRWLDFKVEAATTPDGELLGYATDAGPEAICYRADLFKKAGLPTDREEVTALMTTWDDYFELGEQYVQKVPGSKWYDASGSIAQAMLNQVAFPFEQADNTVDVENDELKQVYETVAANTDKLSTRAAQWSDDWTAGFKSDGFATIPCPGWMRSNIKANTGEPAPKGVVWDIADVFPGGGGNWGGSYLAIPKSSPHHAEALEFITWITAPEQQLKIFESLGNFPSQVEALEDPQLLKTKDPYFNNAPAGEIFSNRAAAIEVQPYHGPLYSDILGKFQDAINRVDQGTDPDKSWETFVSEVESLQ</sequence>
<dbReference type="PANTHER" id="PTHR43649:SF32">
    <property type="entry name" value="SUGAR BINDING SECRETED PROTEIN"/>
    <property type="match status" value="1"/>
</dbReference>
<evidence type="ECO:0000313" key="2">
    <source>
        <dbReference type="Proteomes" id="UP000246018"/>
    </source>
</evidence>
<organism evidence="1 2">
    <name type="scientific">Nocardioides gansuensis</name>
    <dbReference type="NCBI Taxonomy" id="2138300"/>
    <lineage>
        <taxon>Bacteria</taxon>
        <taxon>Bacillati</taxon>
        <taxon>Actinomycetota</taxon>
        <taxon>Actinomycetes</taxon>
        <taxon>Propionibacteriales</taxon>
        <taxon>Nocardioidaceae</taxon>
        <taxon>Nocardioides</taxon>
    </lineage>
</organism>
<dbReference type="OrthoDB" id="3226017at2"/>
<gene>
    <name evidence="1" type="ORF">DDE18_02840</name>
</gene>
<dbReference type="Pfam" id="PF13416">
    <property type="entry name" value="SBP_bac_8"/>
    <property type="match status" value="1"/>
</dbReference>
<dbReference type="PANTHER" id="PTHR43649">
    <property type="entry name" value="ARABINOSE-BINDING PROTEIN-RELATED"/>
    <property type="match status" value="1"/>
</dbReference>